<gene>
    <name evidence="2" type="ORF">HNP71_000969</name>
</gene>
<evidence type="ECO:0000256" key="1">
    <source>
        <dbReference type="SAM" id="SignalP"/>
    </source>
</evidence>
<feature type="signal peptide" evidence="1">
    <location>
        <begin position="1"/>
        <end position="19"/>
    </location>
</feature>
<evidence type="ECO:0000313" key="2">
    <source>
        <dbReference type="EMBL" id="MBB5372718.1"/>
    </source>
</evidence>
<dbReference type="AlphaFoldDB" id="A0A840V9U4"/>
<protein>
    <recommendedName>
        <fullName evidence="4">Lipoprotein</fullName>
    </recommendedName>
</protein>
<sequence length="204" mass="21224">MKESRALALAALLSLTALAGCGGGDSSQKAATAAHDRPDTLFGTSNAGPLLVHTIPLHCPQVAVLQQAQTLSAFLPGRSDVAAQLTTAQLTSFTGDCVLEKEKHAVLLHIKPSFLADNGPANNGKPLTLTWFAAITNGNNILSKSDYNVTLKFNGNATTTTATGKAVKIEVPNVPDSEQLQILLGFEMTPDQLAYAAAHPNAAP</sequence>
<dbReference type="RefSeq" id="WP_183265745.1">
    <property type="nucleotide sequence ID" value="NZ_JACHFJ010000003.1"/>
</dbReference>
<dbReference type="EMBL" id="JACHFJ010000003">
    <property type="protein sequence ID" value="MBB5372718.1"/>
    <property type="molecule type" value="Genomic_DNA"/>
</dbReference>
<keyword evidence="1" id="KW-0732">Signal</keyword>
<evidence type="ECO:0008006" key="4">
    <source>
        <dbReference type="Google" id="ProtNLM"/>
    </source>
</evidence>
<keyword evidence="3" id="KW-1185">Reference proteome</keyword>
<feature type="chain" id="PRO_5032987410" description="Lipoprotein" evidence="1">
    <location>
        <begin position="20"/>
        <end position="204"/>
    </location>
</feature>
<reference evidence="2 3" key="1">
    <citation type="submission" date="2020-08" db="EMBL/GenBank/DDBJ databases">
        <title>Genomic Encyclopedia of Type Strains, Phase IV (KMG-IV): sequencing the most valuable type-strain genomes for metagenomic binning, comparative biology and taxonomic classification.</title>
        <authorList>
            <person name="Goeker M."/>
        </authorList>
    </citation>
    <scope>NUCLEOTIDE SEQUENCE [LARGE SCALE GENOMIC DNA]</scope>
    <source>
        <strain evidence="2 3">DSM 27026</strain>
    </source>
</reference>
<organism evidence="2 3">
    <name type="scientific">Acidocella aromatica</name>
    <dbReference type="NCBI Taxonomy" id="1303579"/>
    <lineage>
        <taxon>Bacteria</taxon>
        <taxon>Pseudomonadati</taxon>
        <taxon>Pseudomonadota</taxon>
        <taxon>Alphaproteobacteria</taxon>
        <taxon>Acetobacterales</taxon>
        <taxon>Acidocellaceae</taxon>
        <taxon>Acidocella</taxon>
    </lineage>
</organism>
<proteinExistence type="predicted"/>
<comment type="caution">
    <text evidence="2">The sequence shown here is derived from an EMBL/GenBank/DDBJ whole genome shotgun (WGS) entry which is preliminary data.</text>
</comment>
<evidence type="ECO:0000313" key="3">
    <source>
        <dbReference type="Proteomes" id="UP000553706"/>
    </source>
</evidence>
<name>A0A840V9U4_9PROT</name>
<dbReference type="Proteomes" id="UP000553706">
    <property type="component" value="Unassembled WGS sequence"/>
</dbReference>
<accession>A0A840V9U4</accession>
<dbReference type="PROSITE" id="PS51257">
    <property type="entry name" value="PROKAR_LIPOPROTEIN"/>
    <property type="match status" value="1"/>
</dbReference>